<sequence length="265" mass="31302">MEEIKIEAMDEGSHIENAKEDQEFRLKIAICDDEPGTCSEIEEAVIKFARQKGLDIRVELFYTGEALYHYMVKVSSFDLIFLDIRLERLSGVDIGRMIREELRNEKTQIVYISSRQSYAMHLFAVRPMDFLIKPLSEERICEKVGQYLALTRKQKDFFSFTSDRTLYRVLYQDILYFQCDGKKIRVVQSGGVKEFYGRMRDVEAAVEYKGFWTIHKSYVINSVYVIEYRYDSIKMANGDQLPVSQRYRNEVRRKLLSEYAEGERQ</sequence>
<dbReference type="SUPFAM" id="SSF52172">
    <property type="entry name" value="CheY-like"/>
    <property type="match status" value="1"/>
</dbReference>
<evidence type="ECO:0000256" key="3">
    <source>
        <dbReference type="ARBA" id="ARBA00023012"/>
    </source>
</evidence>
<dbReference type="Proteomes" id="UP000712157">
    <property type="component" value="Unassembled WGS sequence"/>
</dbReference>
<keyword evidence="7" id="KW-0597">Phosphoprotein</keyword>
<dbReference type="Pfam" id="PF04397">
    <property type="entry name" value="LytTR"/>
    <property type="match status" value="1"/>
</dbReference>
<evidence type="ECO:0000256" key="2">
    <source>
        <dbReference type="ARBA" id="ARBA00022490"/>
    </source>
</evidence>
<comment type="caution">
    <text evidence="10">The sequence shown here is derived from an EMBL/GenBank/DDBJ whole genome shotgun (WGS) entry which is preliminary data.</text>
</comment>
<evidence type="ECO:0000256" key="5">
    <source>
        <dbReference type="ARBA" id="ARBA00024867"/>
    </source>
</evidence>
<evidence type="ECO:0000313" key="11">
    <source>
        <dbReference type="Proteomes" id="UP000712157"/>
    </source>
</evidence>
<accession>A0A949NIZ4</accession>
<gene>
    <name evidence="10" type="ORF">KTH89_21540</name>
</gene>
<keyword evidence="4" id="KW-0010">Activator</keyword>
<dbReference type="InterPro" id="IPR046947">
    <property type="entry name" value="LytR-like"/>
</dbReference>
<keyword evidence="3" id="KW-0902">Two-component regulatory system</keyword>
<comment type="function">
    <text evidence="6">Required for high-level post-exponential phase expression of a series of secreted proteins.</text>
</comment>
<feature type="domain" description="HTH LytTR-type" evidence="9">
    <location>
        <begin position="158"/>
        <end position="257"/>
    </location>
</feature>
<reference evidence="10" key="1">
    <citation type="submission" date="2021-06" db="EMBL/GenBank/DDBJ databases">
        <title>Description of novel taxa of the family Lachnospiraceae.</title>
        <authorList>
            <person name="Chaplin A.V."/>
            <person name="Sokolova S.R."/>
            <person name="Pikina A.P."/>
            <person name="Korzhanova M."/>
            <person name="Belova V."/>
            <person name="Korostin D."/>
            <person name="Efimov B.A."/>
        </authorList>
    </citation>
    <scope>NUCLEOTIDE SEQUENCE</scope>
    <source>
        <strain evidence="10">ASD5720</strain>
    </source>
</reference>
<dbReference type="GO" id="GO:0000156">
    <property type="term" value="F:phosphorelay response regulator activity"/>
    <property type="evidence" value="ECO:0007669"/>
    <property type="project" value="InterPro"/>
</dbReference>
<dbReference type="PANTHER" id="PTHR37299:SF3">
    <property type="entry name" value="STAGE 0 SPORULATION PROTEIN A HOMOLOG"/>
    <property type="match status" value="1"/>
</dbReference>
<evidence type="ECO:0000259" key="8">
    <source>
        <dbReference type="PROSITE" id="PS50110"/>
    </source>
</evidence>
<dbReference type="PROSITE" id="PS50110">
    <property type="entry name" value="RESPONSE_REGULATORY"/>
    <property type="match status" value="1"/>
</dbReference>
<dbReference type="SMART" id="SM00448">
    <property type="entry name" value="REC"/>
    <property type="match status" value="1"/>
</dbReference>
<dbReference type="InterPro" id="IPR011006">
    <property type="entry name" value="CheY-like_superfamily"/>
</dbReference>
<dbReference type="PANTHER" id="PTHR37299">
    <property type="entry name" value="TRANSCRIPTIONAL REGULATOR-RELATED"/>
    <property type="match status" value="1"/>
</dbReference>
<evidence type="ECO:0000259" key="9">
    <source>
        <dbReference type="PROSITE" id="PS50930"/>
    </source>
</evidence>
<keyword evidence="10" id="KW-0238">DNA-binding</keyword>
<feature type="modified residue" description="4-aspartylphosphate" evidence="7">
    <location>
        <position position="83"/>
    </location>
</feature>
<evidence type="ECO:0000313" key="10">
    <source>
        <dbReference type="EMBL" id="MBU9739125.1"/>
    </source>
</evidence>
<keyword evidence="11" id="KW-1185">Reference proteome</keyword>
<dbReference type="Gene3D" id="3.40.50.2300">
    <property type="match status" value="1"/>
</dbReference>
<protein>
    <recommendedName>
        <fullName evidence="1">Stage 0 sporulation protein A homolog</fullName>
    </recommendedName>
</protein>
<dbReference type="Pfam" id="PF00072">
    <property type="entry name" value="Response_reg"/>
    <property type="match status" value="1"/>
</dbReference>
<dbReference type="InterPro" id="IPR007492">
    <property type="entry name" value="LytTR_DNA-bd_dom"/>
</dbReference>
<comment type="function">
    <text evidence="5">May play the central regulatory role in sporulation. It may be an element of the effector pathway responsible for the activation of sporulation genes in response to nutritional stress. Spo0A may act in concert with spo0H (a sigma factor) to control the expression of some genes that are critical to the sporulation process.</text>
</comment>
<evidence type="ECO:0000256" key="1">
    <source>
        <dbReference type="ARBA" id="ARBA00018672"/>
    </source>
</evidence>
<keyword evidence="2" id="KW-0963">Cytoplasm</keyword>
<name>A0A949NIZ4_9FIRM</name>
<dbReference type="PROSITE" id="PS50930">
    <property type="entry name" value="HTH_LYTTR"/>
    <property type="match status" value="1"/>
</dbReference>
<dbReference type="Gene3D" id="2.40.50.1020">
    <property type="entry name" value="LytTr DNA-binding domain"/>
    <property type="match status" value="1"/>
</dbReference>
<dbReference type="InterPro" id="IPR001789">
    <property type="entry name" value="Sig_transdc_resp-reg_receiver"/>
</dbReference>
<organism evidence="10 11">
    <name type="scientific">Diplocloster agilis</name>
    <dbReference type="NCBI Taxonomy" id="2850323"/>
    <lineage>
        <taxon>Bacteria</taxon>
        <taxon>Bacillati</taxon>
        <taxon>Bacillota</taxon>
        <taxon>Clostridia</taxon>
        <taxon>Lachnospirales</taxon>
        <taxon>Lachnospiraceae</taxon>
        <taxon>Diplocloster</taxon>
    </lineage>
</organism>
<evidence type="ECO:0000256" key="7">
    <source>
        <dbReference type="PROSITE-ProRule" id="PRU00169"/>
    </source>
</evidence>
<evidence type="ECO:0000256" key="6">
    <source>
        <dbReference type="ARBA" id="ARBA00037164"/>
    </source>
</evidence>
<dbReference type="EMBL" id="JAHQCW010000050">
    <property type="protein sequence ID" value="MBU9739125.1"/>
    <property type="molecule type" value="Genomic_DNA"/>
</dbReference>
<dbReference type="SMART" id="SM00850">
    <property type="entry name" value="LytTR"/>
    <property type="match status" value="1"/>
</dbReference>
<dbReference type="AlphaFoldDB" id="A0A949NIZ4"/>
<dbReference type="GO" id="GO:0003677">
    <property type="term" value="F:DNA binding"/>
    <property type="evidence" value="ECO:0007669"/>
    <property type="project" value="UniProtKB-KW"/>
</dbReference>
<feature type="domain" description="Response regulatory" evidence="8">
    <location>
        <begin position="27"/>
        <end position="148"/>
    </location>
</feature>
<evidence type="ECO:0000256" key="4">
    <source>
        <dbReference type="ARBA" id="ARBA00023159"/>
    </source>
</evidence>
<proteinExistence type="predicted"/>